<comment type="similarity">
    <text evidence="1">Belongs to the class IV-like SAM-binding methyltransferase superfamily. RNA methyltransferase TrmH family.</text>
</comment>
<feature type="domain" description="RNA 2-O ribose methyltransferase substrate binding" evidence="4">
    <location>
        <begin position="4"/>
        <end position="80"/>
    </location>
</feature>
<dbReference type="PANTHER" id="PTHR46429">
    <property type="entry name" value="23S RRNA (GUANOSINE-2'-O-)-METHYLTRANSFERASE RLMB"/>
    <property type="match status" value="1"/>
</dbReference>
<evidence type="ECO:0000259" key="4">
    <source>
        <dbReference type="SMART" id="SM00967"/>
    </source>
</evidence>
<dbReference type="InterPro" id="IPR004441">
    <property type="entry name" value="rRNA_MeTrfase_TrmH"/>
</dbReference>
<dbReference type="STRING" id="471855.Shel_19440"/>
<dbReference type="Gene3D" id="3.30.1330.30">
    <property type="match status" value="1"/>
</dbReference>
<organism evidence="5 6">
    <name type="scientific">Slackia heliotrinireducens (strain ATCC 29202 / DSM 20476 / NCTC 11029 / RHS 1)</name>
    <name type="common">Peptococcus heliotrinreducens</name>
    <dbReference type="NCBI Taxonomy" id="471855"/>
    <lineage>
        <taxon>Bacteria</taxon>
        <taxon>Bacillati</taxon>
        <taxon>Actinomycetota</taxon>
        <taxon>Coriobacteriia</taxon>
        <taxon>Eggerthellales</taxon>
        <taxon>Eggerthellaceae</taxon>
        <taxon>Slackia</taxon>
    </lineage>
</organism>
<dbReference type="InterPro" id="IPR029028">
    <property type="entry name" value="Alpha/beta_knot_MTases"/>
</dbReference>
<dbReference type="InterPro" id="IPR029026">
    <property type="entry name" value="tRNA_m1G_MTases_N"/>
</dbReference>
<dbReference type="InterPro" id="IPR001537">
    <property type="entry name" value="SpoU_MeTrfase"/>
</dbReference>
<dbReference type="RefSeq" id="WP_012799062.1">
    <property type="nucleotide sequence ID" value="NC_013165.1"/>
</dbReference>
<dbReference type="Pfam" id="PF08032">
    <property type="entry name" value="SpoU_sub_bind"/>
    <property type="match status" value="1"/>
</dbReference>
<dbReference type="GO" id="GO:0032259">
    <property type="term" value="P:methylation"/>
    <property type="evidence" value="ECO:0007669"/>
    <property type="project" value="UniProtKB-KW"/>
</dbReference>
<accession>C7N7S5</accession>
<dbReference type="SUPFAM" id="SSF75217">
    <property type="entry name" value="alpha/beta knot"/>
    <property type="match status" value="1"/>
</dbReference>
<evidence type="ECO:0000256" key="1">
    <source>
        <dbReference type="ARBA" id="ARBA00007228"/>
    </source>
</evidence>
<dbReference type="NCBIfam" id="TIGR00186">
    <property type="entry name" value="rRNA_methyl_3"/>
    <property type="match status" value="1"/>
</dbReference>
<keyword evidence="6" id="KW-1185">Reference proteome</keyword>
<dbReference type="Gene3D" id="3.40.1280.10">
    <property type="match status" value="1"/>
</dbReference>
<gene>
    <name evidence="5" type="ordered locus">Shel_19440</name>
</gene>
<dbReference type="EMBL" id="CP001684">
    <property type="protein sequence ID" value="ACV22960.1"/>
    <property type="molecule type" value="Genomic_DNA"/>
</dbReference>
<keyword evidence="2 5" id="KW-0489">Methyltransferase</keyword>
<keyword evidence="3" id="KW-0808">Transferase</keyword>
<protein>
    <submittedName>
        <fullName evidence="5">rRNA methylase, putative, group 3</fullName>
    </submittedName>
</protein>
<dbReference type="InterPro" id="IPR013123">
    <property type="entry name" value="SpoU_subst-bd"/>
</dbReference>
<evidence type="ECO:0000256" key="2">
    <source>
        <dbReference type="ARBA" id="ARBA00022603"/>
    </source>
</evidence>
<dbReference type="GO" id="GO:0008173">
    <property type="term" value="F:RNA methyltransferase activity"/>
    <property type="evidence" value="ECO:0007669"/>
    <property type="project" value="InterPro"/>
</dbReference>
<dbReference type="HOGENOM" id="CLU_021322_0_1_11"/>
<dbReference type="KEGG" id="shi:Shel_19440"/>
<sequence>MADYIEGKHPVIEALRAQMPLRCVLMADNLKRDGQVADILRKANKYNVPVKRVSRKELDAKSERGSHQGVMAEALPFKYASMTDIVKASADHAKENNNAALVIVLDHITDAGNLGAIARSAEVVGASGLIIPNKRSAQVTAATYKSSAGAINHLPVAQVANLTGALDRLKKAGFWVAGASEHAQHTVWEAPLYGKIALVMGNEQEGISRLTLESCDFLVKLPQAGMVGSLNVAQASTAVMYEWLRQVTNNVAEKTE</sequence>
<evidence type="ECO:0000256" key="3">
    <source>
        <dbReference type="ARBA" id="ARBA00022679"/>
    </source>
</evidence>
<dbReference type="GO" id="GO:0003723">
    <property type="term" value="F:RNA binding"/>
    <property type="evidence" value="ECO:0007669"/>
    <property type="project" value="InterPro"/>
</dbReference>
<evidence type="ECO:0000313" key="6">
    <source>
        <dbReference type="Proteomes" id="UP000002026"/>
    </source>
</evidence>
<evidence type="ECO:0000313" key="5">
    <source>
        <dbReference type="EMBL" id="ACV22960.1"/>
    </source>
</evidence>
<dbReference type="GO" id="GO:0006396">
    <property type="term" value="P:RNA processing"/>
    <property type="evidence" value="ECO:0007669"/>
    <property type="project" value="InterPro"/>
</dbReference>
<dbReference type="PANTHER" id="PTHR46429:SF1">
    <property type="entry name" value="23S RRNA (GUANOSINE-2'-O-)-METHYLTRANSFERASE RLMB"/>
    <property type="match status" value="1"/>
</dbReference>
<dbReference type="AlphaFoldDB" id="C7N7S5"/>
<name>C7N7S5_SLAHD</name>
<proteinExistence type="inferred from homology"/>
<dbReference type="SUPFAM" id="SSF55315">
    <property type="entry name" value="L30e-like"/>
    <property type="match status" value="1"/>
</dbReference>
<dbReference type="GO" id="GO:0005829">
    <property type="term" value="C:cytosol"/>
    <property type="evidence" value="ECO:0007669"/>
    <property type="project" value="TreeGrafter"/>
</dbReference>
<dbReference type="CDD" id="cd18103">
    <property type="entry name" value="SpoU-like_RlmB"/>
    <property type="match status" value="1"/>
</dbReference>
<dbReference type="InterPro" id="IPR029064">
    <property type="entry name" value="Ribosomal_eL30-like_sf"/>
</dbReference>
<dbReference type="Pfam" id="PF00588">
    <property type="entry name" value="SpoU_methylase"/>
    <property type="match status" value="1"/>
</dbReference>
<dbReference type="eggNOG" id="COG0566">
    <property type="taxonomic scope" value="Bacteria"/>
</dbReference>
<dbReference type="Proteomes" id="UP000002026">
    <property type="component" value="Chromosome"/>
</dbReference>
<reference evidence="5 6" key="1">
    <citation type="journal article" date="2009" name="Stand. Genomic Sci.">
        <title>Complete genome sequence of Slackia heliotrinireducens type strain (RHS 1).</title>
        <authorList>
            <person name="Pukall R."/>
            <person name="Lapidus A."/>
            <person name="Nolan M."/>
            <person name="Copeland A."/>
            <person name="Glavina Del Rio T."/>
            <person name="Lucas S."/>
            <person name="Chen F."/>
            <person name="Tice H."/>
            <person name="Cheng J.F."/>
            <person name="Chertkov O."/>
            <person name="Bruce D."/>
            <person name="Goodwin L."/>
            <person name="Kuske C."/>
            <person name="Brettin T."/>
            <person name="Detter J.C."/>
            <person name="Han C."/>
            <person name="Pitluck S."/>
            <person name="Pati A."/>
            <person name="Mavrommatis K."/>
            <person name="Ivanova N."/>
            <person name="Ovchinnikova G."/>
            <person name="Chen A."/>
            <person name="Palaniappan K."/>
            <person name="Schneider S."/>
            <person name="Rohde M."/>
            <person name="Chain P."/>
            <person name="D'haeseleer P."/>
            <person name="Goker M."/>
            <person name="Bristow J."/>
            <person name="Eisen J.A."/>
            <person name="Markowitz V."/>
            <person name="Kyrpides N.C."/>
            <person name="Klenk H.P."/>
            <person name="Hugenholtz P."/>
        </authorList>
    </citation>
    <scope>NUCLEOTIDE SEQUENCE [LARGE SCALE GENOMIC DNA]</scope>
    <source>
        <strain evidence="6">ATCC 29202 / DSM 20476 / NCTC 11029 / RHS 1</strain>
    </source>
</reference>
<dbReference type="SMART" id="SM00967">
    <property type="entry name" value="SpoU_sub_bind"/>
    <property type="match status" value="1"/>
</dbReference>